<proteinExistence type="predicted"/>
<name>A0A8E2DWY9_9PEZI</name>
<dbReference type="InterPro" id="IPR054289">
    <property type="entry name" value="DUF7025"/>
</dbReference>
<dbReference type="SUPFAM" id="SSF52540">
    <property type="entry name" value="P-loop containing nucleoside triphosphate hydrolases"/>
    <property type="match status" value="1"/>
</dbReference>
<accession>A0A8E2DWY9</accession>
<keyword evidence="4" id="KW-1185">Reference proteome</keyword>
<dbReference type="AlphaFoldDB" id="A0A8E2DWY9"/>
<dbReference type="GO" id="GO:0005524">
    <property type="term" value="F:ATP binding"/>
    <property type="evidence" value="ECO:0007669"/>
    <property type="project" value="InterPro"/>
</dbReference>
<evidence type="ECO:0000313" key="4">
    <source>
        <dbReference type="Proteomes" id="UP000250266"/>
    </source>
</evidence>
<gene>
    <name evidence="3" type="ORF">K432DRAFT_313292</name>
</gene>
<dbReference type="EMBL" id="KV745863">
    <property type="protein sequence ID" value="OCK73251.1"/>
    <property type="molecule type" value="Genomic_DNA"/>
</dbReference>
<evidence type="ECO:0008006" key="5">
    <source>
        <dbReference type="Google" id="ProtNLM"/>
    </source>
</evidence>
<dbReference type="PANTHER" id="PTHR46411">
    <property type="entry name" value="FAMILY ATPASE, PUTATIVE-RELATED"/>
    <property type="match status" value="1"/>
</dbReference>
<dbReference type="Gene3D" id="3.40.50.300">
    <property type="entry name" value="P-loop containing nucleotide triphosphate hydrolases"/>
    <property type="match status" value="1"/>
</dbReference>
<dbReference type="Pfam" id="PF22942">
    <property type="entry name" value="DUF7025"/>
    <property type="match status" value="1"/>
</dbReference>
<dbReference type="InterPro" id="IPR027417">
    <property type="entry name" value="P-loop_NTPase"/>
</dbReference>
<evidence type="ECO:0000259" key="1">
    <source>
        <dbReference type="Pfam" id="PF00004"/>
    </source>
</evidence>
<dbReference type="InterPro" id="IPR003959">
    <property type="entry name" value="ATPase_AAA_core"/>
</dbReference>
<sequence>MLKIAQATQAIPPPPPDIQVIEEKKQPRIRASKIEFKLVNEIWDKANYKYIVVETPEPSEDDEYEEYLFIVRQQFDKKNKSFITYLDMKSEELRDILRLLLKDVKSICLGEDKPTVSPAVLFSFLPQLKDYENHMPSSDLIGAQHLNVLVGFLETHFASTTKSFLPLLEDGEITFNLLWALFRPNTPVITICDGSDQPRCLIYDSGEVKTSHFGEKYFELDCHYLDYDGNVFGEVTTTLAIPEFRSKRKIISLNVFPLEYHKTQADVRRDLIRNGRKFMSLQGINHCEYEGLAYFRTKDGPLKFSTKGRIMVDAIAFKDANPNYGKPRVEETPKRGFYLIDLDAERKKMERNKVRSKDLVPEEMRDEEFLICNPTVLGFTLANRRWGEFAVANIKDIRWDALAFESLAIPEEKKDILQALVKSHQPGSQQVMFDDVIAGKGQGLIFLLYGPPGVGKTLTAEAISDFQRRPLYVVCS</sequence>
<organism evidence="3 4">
    <name type="scientific">Lepidopterella palustris CBS 459.81</name>
    <dbReference type="NCBI Taxonomy" id="1314670"/>
    <lineage>
        <taxon>Eukaryota</taxon>
        <taxon>Fungi</taxon>
        <taxon>Dikarya</taxon>
        <taxon>Ascomycota</taxon>
        <taxon>Pezizomycotina</taxon>
        <taxon>Dothideomycetes</taxon>
        <taxon>Pleosporomycetidae</taxon>
        <taxon>Mytilinidiales</taxon>
        <taxon>Argynnaceae</taxon>
        <taxon>Lepidopterella</taxon>
    </lineage>
</organism>
<dbReference type="Pfam" id="PF00004">
    <property type="entry name" value="AAA"/>
    <property type="match status" value="1"/>
</dbReference>
<dbReference type="OrthoDB" id="10042665at2759"/>
<dbReference type="PANTHER" id="PTHR46411:SF1">
    <property type="entry name" value="FAMILY ATPASE, PUTATIVE (AFU_ORTHOLOGUE AFUA_7G05752)-RELATED"/>
    <property type="match status" value="1"/>
</dbReference>
<dbReference type="Proteomes" id="UP000250266">
    <property type="component" value="Unassembled WGS sequence"/>
</dbReference>
<evidence type="ECO:0000259" key="2">
    <source>
        <dbReference type="Pfam" id="PF22942"/>
    </source>
</evidence>
<reference evidence="3 4" key="1">
    <citation type="journal article" date="2016" name="Nat. Commun.">
        <title>Ectomycorrhizal ecology is imprinted in the genome of the dominant symbiotic fungus Cenococcum geophilum.</title>
        <authorList>
            <consortium name="DOE Joint Genome Institute"/>
            <person name="Peter M."/>
            <person name="Kohler A."/>
            <person name="Ohm R.A."/>
            <person name="Kuo A."/>
            <person name="Krutzmann J."/>
            <person name="Morin E."/>
            <person name="Arend M."/>
            <person name="Barry K.W."/>
            <person name="Binder M."/>
            <person name="Choi C."/>
            <person name="Clum A."/>
            <person name="Copeland A."/>
            <person name="Grisel N."/>
            <person name="Haridas S."/>
            <person name="Kipfer T."/>
            <person name="LaButti K."/>
            <person name="Lindquist E."/>
            <person name="Lipzen A."/>
            <person name="Maire R."/>
            <person name="Meier B."/>
            <person name="Mihaltcheva S."/>
            <person name="Molinier V."/>
            <person name="Murat C."/>
            <person name="Poggeler S."/>
            <person name="Quandt C.A."/>
            <person name="Sperisen C."/>
            <person name="Tritt A."/>
            <person name="Tisserant E."/>
            <person name="Crous P.W."/>
            <person name="Henrissat B."/>
            <person name="Nehls U."/>
            <person name="Egli S."/>
            <person name="Spatafora J.W."/>
            <person name="Grigoriev I.V."/>
            <person name="Martin F.M."/>
        </authorList>
    </citation>
    <scope>NUCLEOTIDE SEQUENCE [LARGE SCALE GENOMIC DNA]</scope>
    <source>
        <strain evidence="3 4">CBS 459.81</strain>
    </source>
</reference>
<feature type="domain" description="DUF7025" evidence="2">
    <location>
        <begin position="166"/>
        <end position="262"/>
    </location>
</feature>
<protein>
    <recommendedName>
        <fullName evidence="5">ATPase AAA-type core domain-containing protein</fullName>
    </recommendedName>
</protein>
<feature type="non-terminal residue" evidence="3">
    <location>
        <position position="476"/>
    </location>
</feature>
<evidence type="ECO:0000313" key="3">
    <source>
        <dbReference type="EMBL" id="OCK73251.1"/>
    </source>
</evidence>
<feature type="domain" description="ATPase AAA-type core" evidence="1">
    <location>
        <begin position="447"/>
        <end position="467"/>
    </location>
</feature>
<dbReference type="GO" id="GO:0016887">
    <property type="term" value="F:ATP hydrolysis activity"/>
    <property type="evidence" value="ECO:0007669"/>
    <property type="project" value="InterPro"/>
</dbReference>